<accession>A0ABS4K189</accession>
<organism evidence="1 2">
    <name type="scientific">Clostridium punense</name>
    <dbReference type="NCBI Taxonomy" id="1054297"/>
    <lineage>
        <taxon>Bacteria</taxon>
        <taxon>Bacillati</taxon>
        <taxon>Bacillota</taxon>
        <taxon>Clostridia</taxon>
        <taxon>Eubacteriales</taxon>
        <taxon>Clostridiaceae</taxon>
        <taxon>Clostridium</taxon>
    </lineage>
</organism>
<comment type="caution">
    <text evidence="1">The sequence shown here is derived from an EMBL/GenBank/DDBJ whole genome shotgun (WGS) entry which is preliminary data.</text>
</comment>
<gene>
    <name evidence="1" type="ORF">J2Z44_000820</name>
</gene>
<proteinExistence type="predicted"/>
<dbReference type="RefSeq" id="WP_021284511.1">
    <property type="nucleotide sequence ID" value="NZ_JAGGLL010000004.1"/>
</dbReference>
<sequence length="118" mass="13900">MCDTKGKEMKNRVEEVENLMNSYVRTERHLEQHSDIASKDQIRHAQNIQNERSELIDTLENKIAFGNNANNNDLKNVKANYEKTQKYINYNADHMSSAQLSNLKEKQENRQNLIDYLE</sequence>
<evidence type="ECO:0000313" key="1">
    <source>
        <dbReference type="EMBL" id="MBP2021036.1"/>
    </source>
</evidence>
<keyword evidence="2" id="KW-1185">Reference proteome</keyword>
<name>A0ABS4K189_9CLOT</name>
<protein>
    <submittedName>
        <fullName evidence="1">Uncharacterized protein</fullName>
    </submittedName>
</protein>
<dbReference type="Proteomes" id="UP001519308">
    <property type="component" value="Unassembled WGS sequence"/>
</dbReference>
<dbReference type="EMBL" id="JAGGLL010000004">
    <property type="protein sequence ID" value="MBP2021036.1"/>
    <property type="molecule type" value="Genomic_DNA"/>
</dbReference>
<evidence type="ECO:0000313" key="2">
    <source>
        <dbReference type="Proteomes" id="UP001519308"/>
    </source>
</evidence>
<reference evidence="1 2" key="1">
    <citation type="submission" date="2021-03" db="EMBL/GenBank/DDBJ databases">
        <title>Genomic Encyclopedia of Type Strains, Phase IV (KMG-IV): sequencing the most valuable type-strain genomes for metagenomic binning, comparative biology and taxonomic classification.</title>
        <authorList>
            <person name="Goeker M."/>
        </authorList>
    </citation>
    <scope>NUCLEOTIDE SEQUENCE [LARGE SCALE GENOMIC DNA]</scope>
    <source>
        <strain evidence="1 2">DSM 28650</strain>
    </source>
</reference>